<dbReference type="RefSeq" id="WP_069415698.1">
    <property type="nucleotide sequence ID" value="NZ_JACKUL010000028.1"/>
</dbReference>
<organism evidence="6 7">
    <name type="scientific">Mycolicibacterium flavescens</name>
    <name type="common">Mycobacterium flavescens</name>
    <dbReference type="NCBI Taxonomy" id="1776"/>
    <lineage>
        <taxon>Bacteria</taxon>
        <taxon>Bacillati</taxon>
        <taxon>Actinomycetota</taxon>
        <taxon>Actinomycetes</taxon>
        <taxon>Mycobacteriales</taxon>
        <taxon>Mycobacteriaceae</taxon>
        <taxon>Mycolicibacterium</taxon>
    </lineage>
</organism>
<dbReference type="OrthoDB" id="3211155at2"/>
<keyword evidence="7" id="KW-1185">Reference proteome</keyword>
<dbReference type="PRINTS" id="PR00455">
    <property type="entry name" value="HTHTETR"/>
</dbReference>
<evidence type="ECO:0000256" key="1">
    <source>
        <dbReference type="ARBA" id="ARBA00023015"/>
    </source>
</evidence>
<dbReference type="Pfam" id="PF00440">
    <property type="entry name" value="TetR_N"/>
    <property type="match status" value="1"/>
</dbReference>
<keyword evidence="3" id="KW-0804">Transcription</keyword>
<evidence type="ECO:0000256" key="2">
    <source>
        <dbReference type="ARBA" id="ARBA00023125"/>
    </source>
</evidence>
<dbReference type="SUPFAM" id="SSF46689">
    <property type="entry name" value="Homeodomain-like"/>
    <property type="match status" value="1"/>
</dbReference>
<evidence type="ECO:0000313" key="7">
    <source>
        <dbReference type="Proteomes" id="UP000094053"/>
    </source>
</evidence>
<evidence type="ECO:0000313" key="6">
    <source>
        <dbReference type="EMBL" id="ODQ87911.1"/>
    </source>
</evidence>
<name>A0A1E3RDK5_MYCFV</name>
<dbReference type="GO" id="GO:0000976">
    <property type="term" value="F:transcription cis-regulatory region binding"/>
    <property type="evidence" value="ECO:0007669"/>
    <property type="project" value="TreeGrafter"/>
</dbReference>
<dbReference type="PANTHER" id="PTHR30055">
    <property type="entry name" value="HTH-TYPE TRANSCRIPTIONAL REGULATOR RUTR"/>
    <property type="match status" value="1"/>
</dbReference>
<keyword evidence="2 4" id="KW-0238">DNA-binding</keyword>
<feature type="DNA-binding region" description="H-T-H motif" evidence="4">
    <location>
        <begin position="34"/>
        <end position="53"/>
    </location>
</feature>
<dbReference type="InterPro" id="IPR023772">
    <property type="entry name" value="DNA-bd_HTH_TetR-type_CS"/>
</dbReference>
<feature type="domain" description="HTH tetR-type" evidence="5">
    <location>
        <begin position="11"/>
        <end position="71"/>
    </location>
</feature>
<dbReference type="Gene3D" id="1.10.357.10">
    <property type="entry name" value="Tetracycline Repressor, domain 2"/>
    <property type="match status" value="1"/>
</dbReference>
<dbReference type="PANTHER" id="PTHR30055:SF238">
    <property type="entry name" value="MYCOFACTOCIN BIOSYNTHESIS TRANSCRIPTIONAL REGULATOR MFTR-RELATED"/>
    <property type="match status" value="1"/>
</dbReference>
<dbReference type="InterPro" id="IPR001647">
    <property type="entry name" value="HTH_TetR"/>
</dbReference>
<proteinExistence type="predicted"/>
<comment type="caution">
    <text evidence="6">The sequence shown here is derived from an EMBL/GenBank/DDBJ whole genome shotgun (WGS) entry which is preliminary data.</text>
</comment>
<keyword evidence="1" id="KW-0805">Transcription regulation</keyword>
<dbReference type="Pfam" id="PF17754">
    <property type="entry name" value="TetR_C_14"/>
    <property type="match status" value="1"/>
</dbReference>
<dbReference type="STRING" id="1776.BHQ18_21635"/>
<dbReference type="PROSITE" id="PS50977">
    <property type="entry name" value="HTH_TETR_2"/>
    <property type="match status" value="1"/>
</dbReference>
<dbReference type="InterPro" id="IPR050109">
    <property type="entry name" value="HTH-type_TetR-like_transc_reg"/>
</dbReference>
<sequence>MTEQLAERRRRLLRDEISRIAVNMFAERGFDNVTVGEIAAAAGLSERTLFRYFATKDELLLGYEHHLWERLGEALAARPHDEGPVTALREAFLATSHVEPQVRERVLQLGRILAQAPELQARTHARRLNNDDVIVEMVAGRLPGRRAKGRDLARVIVSAMSAVAATEFNAWVAAGGRGDPAVRIGEALHLLETGLRQLDANS</sequence>
<dbReference type="AlphaFoldDB" id="A0A1E3RDK5"/>
<dbReference type="Gene3D" id="1.10.10.60">
    <property type="entry name" value="Homeodomain-like"/>
    <property type="match status" value="1"/>
</dbReference>
<reference evidence="7" key="1">
    <citation type="submission" date="2016-09" db="EMBL/GenBank/DDBJ databases">
        <authorList>
            <person name="Greninger A.L."/>
            <person name="Jerome K.R."/>
            <person name="Mcnair B."/>
            <person name="Wallis C."/>
            <person name="Fang F."/>
        </authorList>
    </citation>
    <scope>NUCLEOTIDE SEQUENCE [LARGE SCALE GENOMIC DNA]</scope>
    <source>
        <strain evidence="7">M6</strain>
    </source>
</reference>
<evidence type="ECO:0000256" key="4">
    <source>
        <dbReference type="PROSITE-ProRule" id="PRU00335"/>
    </source>
</evidence>
<dbReference type="PROSITE" id="PS01081">
    <property type="entry name" value="HTH_TETR_1"/>
    <property type="match status" value="1"/>
</dbReference>
<protein>
    <submittedName>
        <fullName evidence="6">TetR family transcriptional regulator</fullName>
    </submittedName>
</protein>
<dbReference type="InterPro" id="IPR041347">
    <property type="entry name" value="MftR_C"/>
</dbReference>
<accession>A0A1E3RDK5</accession>
<evidence type="ECO:0000256" key="3">
    <source>
        <dbReference type="ARBA" id="ARBA00023163"/>
    </source>
</evidence>
<dbReference type="Proteomes" id="UP000094053">
    <property type="component" value="Unassembled WGS sequence"/>
</dbReference>
<dbReference type="InterPro" id="IPR009057">
    <property type="entry name" value="Homeodomain-like_sf"/>
</dbReference>
<dbReference type="EMBL" id="MIHA01000018">
    <property type="protein sequence ID" value="ODQ87911.1"/>
    <property type="molecule type" value="Genomic_DNA"/>
</dbReference>
<dbReference type="GO" id="GO:0003700">
    <property type="term" value="F:DNA-binding transcription factor activity"/>
    <property type="evidence" value="ECO:0007669"/>
    <property type="project" value="TreeGrafter"/>
</dbReference>
<gene>
    <name evidence="6" type="ORF">BHQ18_21635</name>
</gene>
<evidence type="ECO:0000259" key="5">
    <source>
        <dbReference type="PROSITE" id="PS50977"/>
    </source>
</evidence>